<dbReference type="AlphaFoldDB" id="A0A9N9MLE4"/>
<gene>
    <name evidence="5" type="ORF">CEUTPL_LOCUS7677</name>
</gene>
<evidence type="ECO:0000313" key="5">
    <source>
        <dbReference type="EMBL" id="CAG9767110.1"/>
    </source>
</evidence>
<protein>
    <recommendedName>
        <fullName evidence="3">COX assembly mitochondrial protein</fullName>
    </recommendedName>
</protein>
<keyword evidence="4" id="KW-0175">Coiled coil</keyword>
<sequence>MTHTDLSPHLHTDKCNQMVELWRQCRKDNFFKVMVGYCNSHYDAMADCLKSERLARRAENQRKARESKKRISERIKALELEEEKKKQEA</sequence>
<evidence type="ECO:0000313" key="6">
    <source>
        <dbReference type="Proteomes" id="UP001152799"/>
    </source>
</evidence>
<dbReference type="GO" id="GO:0005739">
    <property type="term" value="C:mitochondrion"/>
    <property type="evidence" value="ECO:0007669"/>
    <property type="project" value="UniProtKB-SubCell"/>
</dbReference>
<keyword evidence="3" id="KW-0496">Mitochondrion</keyword>
<dbReference type="Pfam" id="PF08583">
    <property type="entry name" value="Cmc1"/>
    <property type="match status" value="1"/>
</dbReference>
<comment type="subcellular location">
    <subcellularLocation>
        <location evidence="3">Mitochondrion</location>
    </subcellularLocation>
</comment>
<keyword evidence="2" id="KW-1015">Disulfide bond</keyword>
<dbReference type="InterPro" id="IPR013892">
    <property type="entry name" value="Cyt_c_biogenesis_Cmc1-like"/>
</dbReference>
<evidence type="ECO:0000256" key="1">
    <source>
        <dbReference type="ARBA" id="ARBA00007347"/>
    </source>
</evidence>
<evidence type="ECO:0000256" key="3">
    <source>
        <dbReference type="RuleBase" id="RU364104"/>
    </source>
</evidence>
<organism evidence="5 6">
    <name type="scientific">Ceutorhynchus assimilis</name>
    <name type="common">cabbage seed weevil</name>
    <dbReference type="NCBI Taxonomy" id="467358"/>
    <lineage>
        <taxon>Eukaryota</taxon>
        <taxon>Metazoa</taxon>
        <taxon>Ecdysozoa</taxon>
        <taxon>Arthropoda</taxon>
        <taxon>Hexapoda</taxon>
        <taxon>Insecta</taxon>
        <taxon>Pterygota</taxon>
        <taxon>Neoptera</taxon>
        <taxon>Endopterygota</taxon>
        <taxon>Coleoptera</taxon>
        <taxon>Polyphaga</taxon>
        <taxon>Cucujiformia</taxon>
        <taxon>Curculionidae</taxon>
        <taxon>Ceutorhynchinae</taxon>
        <taxon>Ceutorhynchus</taxon>
    </lineage>
</organism>
<feature type="coiled-coil region" evidence="4">
    <location>
        <begin position="61"/>
        <end position="88"/>
    </location>
</feature>
<dbReference type="EMBL" id="OU892280">
    <property type="protein sequence ID" value="CAG9767110.1"/>
    <property type="molecule type" value="Genomic_DNA"/>
</dbReference>
<proteinExistence type="inferred from homology"/>
<accession>A0A9N9MLE4</accession>
<reference evidence="5" key="1">
    <citation type="submission" date="2022-01" db="EMBL/GenBank/DDBJ databases">
        <authorList>
            <person name="King R."/>
        </authorList>
    </citation>
    <scope>NUCLEOTIDE SEQUENCE</scope>
</reference>
<name>A0A9N9MLE4_9CUCU</name>
<evidence type="ECO:0000256" key="4">
    <source>
        <dbReference type="SAM" id="Coils"/>
    </source>
</evidence>
<keyword evidence="6" id="KW-1185">Reference proteome</keyword>
<comment type="similarity">
    <text evidence="1 3">Belongs to the CMC family.</text>
</comment>
<dbReference type="PROSITE" id="PS51808">
    <property type="entry name" value="CHCH"/>
    <property type="match status" value="1"/>
</dbReference>
<evidence type="ECO:0000256" key="2">
    <source>
        <dbReference type="ARBA" id="ARBA00023157"/>
    </source>
</evidence>
<dbReference type="Proteomes" id="UP001152799">
    <property type="component" value="Chromosome 4"/>
</dbReference>
<dbReference type="OrthoDB" id="532630at2759"/>